<dbReference type="RefSeq" id="WP_264505882.1">
    <property type="nucleotide sequence ID" value="NZ_JAPDFL010000001.1"/>
</dbReference>
<dbReference type="Proteomes" id="UP001208938">
    <property type="component" value="Unassembled WGS sequence"/>
</dbReference>
<feature type="signal peptide" evidence="1">
    <location>
        <begin position="1"/>
        <end position="24"/>
    </location>
</feature>
<sequence length="139" mass="14576">MTLGAPFTLTLALVLIGLAGCGTAAPQPGDAVLGAPEDAVYRGVQTQLLDGDLVHFVVAMEGARDTQDPIAYARCAAAQYALIRGYGFARHVRTTVNNEGALWQADAVYTVSPSLPRGFRTIDAEVTVADCIEQGIPTV</sequence>
<protein>
    <recommendedName>
        <fullName evidence="4">Lipoprotein</fullName>
    </recommendedName>
</protein>
<keyword evidence="3" id="KW-1185">Reference proteome</keyword>
<evidence type="ECO:0008006" key="4">
    <source>
        <dbReference type="Google" id="ProtNLM"/>
    </source>
</evidence>
<accession>A0ABT3GZH2</accession>
<reference evidence="2 3" key="1">
    <citation type="submission" date="2022-10" db="EMBL/GenBank/DDBJ databases">
        <title>Pararhodobacter sp. nov., isolated from marine algae.</title>
        <authorList>
            <person name="Choi B.J."/>
            <person name="Kim J.M."/>
            <person name="Lee J.K."/>
            <person name="Choi D.G."/>
            <person name="Jeon C.O."/>
        </authorList>
    </citation>
    <scope>NUCLEOTIDE SEQUENCE [LARGE SCALE GENOMIC DNA]</scope>
    <source>
        <strain evidence="2 3">ZQ420</strain>
    </source>
</reference>
<comment type="caution">
    <text evidence="2">The sequence shown here is derived from an EMBL/GenBank/DDBJ whole genome shotgun (WGS) entry which is preliminary data.</text>
</comment>
<proteinExistence type="predicted"/>
<keyword evidence="1" id="KW-0732">Signal</keyword>
<evidence type="ECO:0000313" key="2">
    <source>
        <dbReference type="EMBL" id="MCW1932927.1"/>
    </source>
</evidence>
<gene>
    <name evidence="2" type="ORF">OKW52_11840</name>
</gene>
<dbReference type="EMBL" id="JAPDFL010000001">
    <property type="protein sequence ID" value="MCW1932927.1"/>
    <property type="molecule type" value="Genomic_DNA"/>
</dbReference>
<feature type="chain" id="PRO_5047097531" description="Lipoprotein" evidence="1">
    <location>
        <begin position="25"/>
        <end position="139"/>
    </location>
</feature>
<name>A0ABT3GZH2_9RHOB</name>
<evidence type="ECO:0000256" key="1">
    <source>
        <dbReference type="SAM" id="SignalP"/>
    </source>
</evidence>
<evidence type="ECO:0000313" key="3">
    <source>
        <dbReference type="Proteomes" id="UP001208938"/>
    </source>
</evidence>
<organism evidence="2 3">
    <name type="scientific">Pararhodobacter zhoushanensis</name>
    <dbReference type="NCBI Taxonomy" id="2479545"/>
    <lineage>
        <taxon>Bacteria</taxon>
        <taxon>Pseudomonadati</taxon>
        <taxon>Pseudomonadota</taxon>
        <taxon>Alphaproteobacteria</taxon>
        <taxon>Rhodobacterales</taxon>
        <taxon>Paracoccaceae</taxon>
        <taxon>Pararhodobacter</taxon>
    </lineage>
</organism>